<name>A0A081AWS3_PHYNI</name>
<evidence type="ECO:0000313" key="3">
    <source>
        <dbReference type="Proteomes" id="UP000028582"/>
    </source>
</evidence>
<dbReference type="EMBL" id="ANJA01000518">
    <property type="protein sequence ID" value="ETO83334.1"/>
    <property type="molecule type" value="Genomic_DNA"/>
</dbReference>
<feature type="compositionally biased region" description="Acidic residues" evidence="1">
    <location>
        <begin position="181"/>
        <end position="191"/>
    </location>
</feature>
<evidence type="ECO:0000256" key="1">
    <source>
        <dbReference type="SAM" id="MobiDB-lite"/>
    </source>
</evidence>
<feature type="compositionally biased region" description="Basic and acidic residues" evidence="1">
    <location>
        <begin position="225"/>
        <end position="237"/>
    </location>
</feature>
<feature type="region of interest" description="Disordered" evidence="1">
    <location>
        <begin position="141"/>
        <end position="458"/>
    </location>
</feature>
<feature type="region of interest" description="Disordered" evidence="1">
    <location>
        <begin position="1"/>
        <end position="88"/>
    </location>
</feature>
<accession>A0A081AWS3</accession>
<comment type="caution">
    <text evidence="2">The sequence shown here is derived from an EMBL/GenBank/DDBJ whole genome shotgun (WGS) entry which is preliminary data.</text>
</comment>
<feature type="compositionally biased region" description="Basic residues" evidence="1">
    <location>
        <begin position="393"/>
        <end position="402"/>
    </location>
</feature>
<dbReference type="Gene3D" id="2.60.120.650">
    <property type="entry name" value="Cupin"/>
    <property type="match status" value="1"/>
</dbReference>
<sequence length="1083" mass="119612">MNTMAATGLGTDSPSPRTLLLTASPAFEEEEKTDYGADDEDDGYEVDNSFDYFPTANGSSEDERKEDRVEQSVKKDVENGEDESMEASVVEKIEVERHTLIEDTTVVKEYAQIEKEDDTSKQSDELLAVTVTTSSAVIDQETSSTLVSTGRATIPCDDAKDSSEDDDVDVDDPGDLRFSSDDEESDNDEVEESKMVKKKSTTNEEEQVVLGEADPIAQSPSKGIKAADSENGEHEAAQQEAPESPGCHDPLIPSNLPTPLVSGDVQASTPTKPAKINDDMQPSNSLAGDVEKPEESMEMSLTQENEEPGNKNENMEIADEIVVETPQSTEHEATDQQSRQEMRVSTPVSAKSSSSALEATTPAQPMIMMQTRNSASSPRDQPAAASIPDSHSTPKRPQKRKAVAPVHTPKQSKRAASKKRKTLPVPPKSSKSEAKTSRPLRRSSRVKNDPAKFSASNQQLSDVTVMTHFARNADNEMTCKHCGHKMTASRGIATRHLQGCPVFSNHENATTQIDKMSSKKAKSALPVHPVTLSTPVQAVKSEMLMTDANDRSALVQLMGSEELANKVKGSFQGTPFVGHAPVSRFQELIRNDITELRHLNVQNLLDAVETEDGPVVQLHPKLSGVRHSTGSHVLEPVSIAKARDLENCPLRFPAPRSVAEHYITPLAKELGLMYAMARHTAKIVSCPLEDTVLDWQFHRSETVVFQLSGRSMWRLKKSQVEYPVECFHPDSWQIGDVAQIAKVHCLSSMNHSNTGFLAPPGDDIDVFDENVNVAGVSDEPEENLLKSGSVLYIPAGVWFETKTLGVNTLWLEVQLGSFTYEELVFSAVKQLVLSDKQCRMRVQLYSGNRHQIKQARHHAEACIQSLRKEMAELDGSDVLPEYLATEDMQELVAQGLIQVTNKSSNSTSIAVDLTNPRFKLKHSKIFRDAAYRVNPVAVLMSAEEIPYLPAQRSESPSSEDTTPANTTQTQHRALKKTPKPKPKRKQTLRTISHTDKHTYILDENFGNDKRESQLHVMFQCSAEQSKLVEWLRSRGSEPFDLLEFSRGDASVVHQGKGPARCDENARSMLRFLYFVGYVTQVKA</sequence>
<dbReference type="Proteomes" id="UP000028582">
    <property type="component" value="Unassembled WGS sequence"/>
</dbReference>
<feature type="region of interest" description="Disordered" evidence="1">
    <location>
        <begin position="949"/>
        <end position="993"/>
    </location>
</feature>
<reference evidence="2 3" key="1">
    <citation type="submission" date="2013-11" db="EMBL/GenBank/DDBJ databases">
        <title>The Genome Sequence of Phytophthora parasitica P1976.</title>
        <authorList>
            <consortium name="The Broad Institute Genomics Platform"/>
            <person name="Russ C."/>
            <person name="Tyler B."/>
            <person name="Panabieres F."/>
            <person name="Shan W."/>
            <person name="Tripathy S."/>
            <person name="Grunwald N."/>
            <person name="Machado M."/>
            <person name="Johnson C.S."/>
            <person name="Walker B."/>
            <person name="Young S."/>
            <person name="Zeng Q."/>
            <person name="Gargeya S."/>
            <person name="Fitzgerald M."/>
            <person name="Haas B."/>
            <person name="Abouelleil A."/>
            <person name="Allen A.W."/>
            <person name="Alvarado L."/>
            <person name="Arachchi H.M."/>
            <person name="Berlin A.M."/>
            <person name="Chapman S.B."/>
            <person name="Gainer-Dewar J."/>
            <person name="Goldberg J."/>
            <person name="Griggs A."/>
            <person name="Gujja S."/>
            <person name="Hansen M."/>
            <person name="Howarth C."/>
            <person name="Imamovic A."/>
            <person name="Ireland A."/>
            <person name="Larimer J."/>
            <person name="McCowan C."/>
            <person name="Murphy C."/>
            <person name="Pearson M."/>
            <person name="Poon T.W."/>
            <person name="Priest M."/>
            <person name="Roberts A."/>
            <person name="Saif S."/>
            <person name="Shea T."/>
            <person name="Sisk P."/>
            <person name="Sykes S."/>
            <person name="Wortman J."/>
            <person name="Nusbaum C."/>
            <person name="Birren B."/>
        </authorList>
    </citation>
    <scope>NUCLEOTIDE SEQUENCE [LARGE SCALE GENOMIC DNA]</scope>
    <source>
        <strain evidence="2 3">P1976</strain>
    </source>
</reference>
<feature type="compositionally biased region" description="Basic and acidic residues" evidence="1">
    <location>
        <begin position="329"/>
        <end position="342"/>
    </location>
</feature>
<organism evidence="2 3">
    <name type="scientific">Phytophthora nicotianae P1976</name>
    <dbReference type="NCBI Taxonomy" id="1317066"/>
    <lineage>
        <taxon>Eukaryota</taxon>
        <taxon>Sar</taxon>
        <taxon>Stramenopiles</taxon>
        <taxon>Oomycota</taxon>
        <taxon>Peronosporomycetes</taxon>
        <taxon>Peronosporales</taxon>
        <taxon>Peronosporaceae</taxon>
        <taxon>Phytophthora</taxon>
    </lineage>
</organism>
<feature type="compositionally biased region" description="Basic residues" evidence="1">
    <location>
        <begin position="410"/>
        <end position="422"/>
    </location>
</feature>
<feature type="compositionally biased region" description="Acidic residues" evidence="1">
    <location>
        <begin position="27"/>
        <end position="45"/>
    </location>
</feature>
<feature type="compositionally biased region" description="Acidic residues" evidence="1">
    <location>
        <begin position="163"/>
        <end position="173"/>
    </location>
</feature>
<dbReference type="SUPFAM" id="SSF51197">
    <property type="entry name" value="Clavaminate synthase-like"/>
    <property type="match status" value="1"/>
</dbReference>
<feature type="compositionally biased region" description="Basic and acidic residues" evidence="1">
    <location>
        <begin position="61"/>
        <end position="78"/>
    </location>
</feature>
<dbReference type="OrthoDB" id="47172at2759"/>
<feature type="compositionally biased region" description="Low complexity" evidence="1">
    <location>
        <begin position="345"/>
        <end position="361"/>
    </location>
</feature>
<feature type="compositionally biased region" description="Polar residues" evidence="1">
    <location>
        <begin position="370"/>
        <end position="379"/>
    </location>
</feature>
<evidence type="ECO:0000313" key="2">
    <source>
        <dbReference type="EMBL" id="ETO83334.1"/>
    </source>
</evidence>
<feature type="compositionally biased region" description="Polar residues" evidence="1">
    <location>
        <begin position="1"/>
        <end position="16"/>
    </location>
</feature>
<feature type="compositionally biased region" description="Basic residues" evidence="1">
    <location>
        <begin position="972"/>
        <end position="987"/>
    </location>
</feature>
<protein>
    <submittedName>
        <fullName evidence="2">Uncharacterized protein</fullName>
    </submittedName>
</protein>
<proteinExistence type="predicted"/>
<feature type="compositionally biased region" description="Polar residues" evidence="1">
    <location>
        <begin position="952"/>
        <end position="971"/>
    </location>
</feature>
<gene>
    <name evidence="2" type="ORF">F444_02635</name>
</gene>
<dbReference type="AlphaFoldDB" id="A0A081AWS3"/>
<feature type="compositionally biased region" description="Polar residues" evidence="1">
    <location>
        <begin position="141"/>
        <end position="151"/>
    </location>
</feature>